<dbReference type="GO" id="GO:0051087">
    <property type="term" value="F:protein-folding chaperone binding"/>
    <property type="evidence" value="ECO:0007669"/>
    <property type="project" value="TreeGrafter"/>
</dbReference>
<evidence type="ECO:0000256" key="3">
    <source>
        <dbReference type="ARBA" id="ARBA00022824"/>
    </source>
</evidence>
<evidence type="ECO:0000256" key="1">
    <source>
        <dbReference type="ARBA" id="ARBA00004240"/>
    </source>
</evidence>
<evidence type="ECO:0000256" key="4">
    <source>
        <dbReference type="SAM" id="MobiDB-lite"/>
    </source>
</evidence>
<dbReference type="CDD" id="cd06257">
    <property type="entry name" value="DnaJ"/>
    <property type="match status" value="1"/>
</dbReference>
<dbReference type="InterPro" id="IPR051727">
    <property type="entry name" value="DnaJ_C3_Co-chaperones"/>
</dbReference>
<dbReference type="GO" id="GO:0005783">
    <property type="term" value="C:endoplasmic reticulum"/>
    <property type="evidence" value="ECO:0007669"/>
    <property type="project" value="UniProtKB-SubCell"/>
</dbReference>
<feature type="region of interest" description="Disordered" evidence="4">
    <location>
        <begin position="1"/>
        <end position="34"/>
    </location>
</feature>
<accession>A0A1Y5I7F0</accession>
<evidence type="ECO:0000256" key="2">
    <source>
        <dbReference type="ARBA" id="ARBA00022729"/>
    </source>
</evidence>
<comment type="subcellular location">
    <subcellularLocation>
        <location evidence="1">Endoplasmic reticulum</location>
    </subcellularLocation>
</comment>
<dbReference type="InterPro" id="IPR036869">
    <property type="entry name" value="J_dom_sf"/>
</dbReference>
<name>A0A1Y5I7F0_OSTTA</name>
<dbReference type="SMART" id="SM00271">
    <property type="entry name" value="DnaJ"/>
    <property type="match status" value="1"/>
</dbReference>
<dbReference type="PROSITE" id="PS50076">
    <property type="entry name" value="DNAJ_2"/>
    <property type="match status" value="1"/>
</dbReference>
<dbReference type="Proteomes" id="UP000195557">
    <property type="component" value="Unassembled WGS sequence"/>
</dbReference>
<proteinExistence type="predicted"/>
<dbReference type="PANTHER" id="PTHR44140">
    <property type="entry name" value="LD25575P"/>
    <property type="match status" value="1"/>
</dbReference>
<evidence type="ECO:0000313" key="6">
    <source>
        <dbReference type="EMBL" id="OUS45480.1"/>
    </source>
</evidence>
<dbReference type="AlphaFoldDB" id="A0A1Y5I7F0"/>
<keyword evidence="3" id="KW-0256">Endoplasmic reticulum</keyword>
<reference evidence="6" key="1">
    <citation type="submission" date="2017-04" db="EMBL/GenBank/DDBJ databases">
        <title>Population genomics of picophytoplankton unveils novel chromosome hypervariability.</title>
        <authorList>
            <consortium name="DOE Joint Genome Institute"/>
            <person name="Blanc-Mathieu R."/>
            <person name="Krasovec M."/>
            <person name="Hebrard M."/>
            <person name="Yau S."/>
            <person name="Desgranges E."/>
            <person name="Martin J."/>
            <person name="Schackwitz W."/>
            <person name="Kuo A."/>
            <person name="Salin G."/>
            <person name="Donnadieu C."/>
            <person name="Desdevises Y."/>
            <person name="Sanchez-Ferandin S."/>
            <person name="Moreau H."/>
            <person name="Rivals E."/>
            <person name="Grigoriev I.V."/>
            <person name="Grimsley N."/>
            <person name="Eyre-Walker A."/>
            <person name="Piganeau G."/>
        </authorList>
    </citation>
    <scope>NUCLEOTIDE SEQUENCE [LARGE SCALE GENOMIC DNA]</scope>
    <source>
        <strain evidence="6">RCC 1115</strain>
    </source>
</reference>
<dbReference type="GO" id="GO:0051787">
    <property type="term" value="F:misfolded protein binding"/>
    <property type="evidence" value="ECO:0007669"/>
    <property type="project" value="TreeGrafter"/>
</dbReference>
<dbReference type="GO" id="GO:0034975">
    <property type="term" value="P:protein folding in endoplasmic reticulum"/>
    <property type="evidence" value="ECO:0007669"/>
    <property type="project" value="TreeGrafter"/>
</dbReference>
<dbReference type="PRINTS" id="PR00625">
    <property type="entry name" value="JDOMAIN"/>
</dbReference>
<gene>
    <name evidence="6" type="ORF">BE221DRAFT_52091</name>
</gene>
<dbReference type="PANTHER" id="PTHR44140:SF2">
    <property type="entry name" value="LD25575P"/>
    <property type="match status" value="1"/>
</dbReference>
<dbReference type="EMBL" id="KZ155790">
    <property type="protein sequence ID" value="OUS45480.1"/>
    <property type="molecule type" value="Genomic_DNA"/>
</dbReference>
<feature type="compositionally biased region" description="Acidic residues" evidence="4">
    <location>
        <begin position="1"/>
        <end position="10"/>
    </location>
</feature>
<dbReference type="SUPFAM" id="SSF46565">
    <property type="entry name" value="Chaperone J-domain"/>
    <property type="match status" value="1"/>
</dbReference>
<evidence type="ECO:0000259" key="5">
    <source>
        <dbReference type="PROSITE" id="PS50076"/>
    </source>
</evidence>
<organism evidence="6">
    <name type="scientific">Ostreococcus tauri</name>
    <name type="common">Marine green alga</name>
    <dbReference type="NCBI Taxonomy" id="70448"/>
    <lineage>
        <taxon>Eukaryota</taxon>
        <taxon>Viridiplantae</taxon>
        <taxon>Chlorophyta</taxon>
        <taxon>Mamiellophyceae</taxon>
        <taxon>Mamiellales</taxon>
        <taxon>Bathycoccaceae</taxon>
        <taxon>Ostreococcus</taxon>
    </lineage>
</organism>
<feature type="domain" description="J" evidence="5">
    <location>
        <begin position="61"/>
        <end position="99"/>
    </location>
</feature>
<sequence>MRVDDSEDEGAGLNARARAHAHASTTSRTPRAPALGVVDELEGDFSEAFETGTNEDTNRPDLYAVLGVKRDATLQEITKAYRKLAAKFHPDRRSGEDDG</sequence>
<feature type="non-terminal residue" evidence="6">
    <location>
        <position position="99"/>
    </location>
</feature>
<keyword evidence="2" id="KW-0732">Signal</keyword>
<protein>
    <recommendedName>
        <fullName evidence="5">J domain-containing protein</fullName>
    </recommendedName>
</protein>
<dbReference type="Gene3D" id="1.10.287.110">
    <property type="entry name" value="DnaJ domain"/>
    <property type="match status" value="1"/>
</dbReference>
<dbReference type="Pfam" id="PF00226">
    <property type="entry name" value="DnaJ"/>
    <property type="match status" value="1"/>
</dbReference>
<dbReference type="InterPro" id="IPR001623">
    <property type="entry name" value="DnaJ_domain"/>
</dbReference>